<evidence type="ECO:0000256" key="7">
    <source>
        <dbReference type="ARBA" id="ARBA00023136"/>
    </source>
</evidence>
<comment type="caution">
    <text evidence="12">The sequence shown here is derived from an EMBL/GenBank/DDBJ whole genome shotgun (WGS) entry which is preliminary data.</text>
</comment>
<evidence type="ECO:0000256" key="8">
    <source>
        <dbReference type="ARBA" id="ARBA00023315"/>
    </source>
</evidence>
<name>A0A811KQ37_9BILA</name>
<dbReference type="InterPro" id="IPR049941">
    <property type="entry name" value="LPLAT_7/PORCN-like"/>
</dbReference>
<feature type="transmembrane region" description="Helical" evidence="11">
    <location>
        <begin position="83"/>
        <end position="100"/>
    </location>
</feature>
<evidence type="ECO:0000256" key="5">
    <source>
        <dbReference type="ARBA" id="ARBA00022692"/>
    </source>
</evidence>
<keyword evidence="13" id="KW-1185">Reference proteome</keyword>
<evidence type="ECO:0000256" key="9">
    <source>
        <dbReference type="ARBA" id="ARBA00025707"/>
    </source>
</evidence>
<dbReference type="EMBL" id="CAJFCW020000003">
    <property type="protein sequence ID" value="CAG9108474.1"/>
    <property type="molecule type" value="Genomic_DNA"/>
</dbReference>
<comment type="pathway">
    <text evidence="2">Lipid metabolism; phospholipid metabolism.</text>
</comment>
<comment type="pathway">
    <text evidence="9">Phospholipid metabolism.</text>
</comment>
<dbReference type="GO" id="GO:0016020">
    <property type="term" value="C:membrane"/>
    <property type="evidence" value="ECO:0007669"/>
    <property type="project" value="UniProtKB-SubCell"/>
</dbReference>
<dbReference type="GO" id="GO:0006661">
    <property type="term" value="P:phosphatidylinositol biosynthetic process"/>
    <property type="evidence" value="ECO:0007669"/>
    <property type="project" value="TreeGrafter"/>
</dbReference>
<evidence type="ECO:0000256" key="6">
    <source>
        <dbReference type="ARBA" id="ARBA00022989"/>
    </source>
</evidence>
<evidence type="ECO:0000256" key="1">
    <source>
        <dbReference type="ARBA" id="ARBA00004141"/>
    </source>
</evidence>
<proteinExistence type="inferred from homology"/>
<evidence type="ECO:0000256" key="3">
    <source>
        <dbReference type="ARBA" id="ARBA00010323"/>
    </source>
</evidence>
<dbReference type="GO" id="GO:0044233">
    <property type="term" value="C:mitochondria-associated endoplasmic reticulum membrane contact site"/>
    <property type="evidence" value="ECO:0007669"/>
    <property type="project" value="TreeGrafter"/>
</dbReference>
<dbReference type="PANTHER" id="PTHR13906:SF16">
    <property type="entry name" value="LYSOPHOSPHOLIPID ACYLTRANSFERASE 7"/>
    <property type="match status" value="1"/>
</dbReference>
<sequence>MTLRVIGLSYEISDSRQKLVDKLKEIEEPTPFEAFNYLYSYTGLFTGPYYSYRTYVDAHVLQFHAQAPHVLDLVKDKLMTLRWSVPLLILMNIIAPVKILQSEDSGDYNIVVLFLLSALAFVFLRMRIYSAWAVAETICIISGIGVYDHSYHSKPGIGPTKEPEVGETAHGFDASTIDNLDIPHVEHSDGFRSGMRAWNRTVQFWLAHFVYKRSSKKIRMPWTMFISAFWHGVHPGYFLSFLTVPLCTAAEDVMFKRFPVNDGKRNPTFDFVWRFIRTRGFEMMACGFLLLTWTDTIRLWRNQYFWLHFLMVGILVFDKIYPKAAQNTFKKDD</sequence>
<keyword evidence="8" id="KW-0012">Acyltransferase</keyword>
<evidence type="ECO:0000256" key="11">
    <source>
        <dbReference type="SAM" id="Phobius"/>
    </source>
</evidence>
<feature type="transmembrane region" description="Helical" evidence="11">
    <location>
        <begin position="303"/>
        <end position="321"/>
    </location>
</feature>
<evidence type="ECO:0000313" key="13">
    <source>
        <dbReference type="Proteomes" id="UP000614601"/>
    </source>
</evidence>
<dbReference type="Pfam" id="PF03062">
    <property type="entry name" value="MBOAT"/>
    <property type="match status" value="1"/>
</dbReference>
<dbReference type="Proteomes" id="UP000614601">
    <property type="component" value="Unassembled WGS sequence"/>
</dbReference>
<evidence type="ECO:0000256" key="10">
    <source>
        <dbReference type="ARBA" id="ARBA00093678"/>
    </source>
</evidence>
<comment type="subcellular location">
    <subcellularLocation>
        <location evidence="1">Membrane</location>
        <topology evidence="1">Multi-pass membrane protein</topology>
    </subcellularLocation>
</comment>
<keyword evidence="7 11" id="KW-0472">Membrane</keyword>
<dbReference type="Proteomes" id="UP000783686">
    <property type="component" value="Unassembled WGS sequence"/>
</dbReference>
<dbReference type="PANTHER" id="PTHR13906">
    <property type="entry name" value="PORCUPINE"/>
    <property type="match status" value="1"/>
</dbReference>
<dbReference type="InterPro" id="IPR004299">
    <property type="entry name" value="MBOAT_fam"/>
</dbReference>
<evidence type="ECO:0000313" key="12">
    <source>
        <dbReference type="EMBL" id="CAD5217777.1"/>
    </source>
</evidence>
<feature type="transmembrane region" description="Helical" evidence="11">
    <location>
        <begin position="106"/>
        <end position="124"/>
    </location>
</feature>
<dbReference type="EMBL" id="CAJFDH010000003">
    <property type="protein sequence ID" value="CAD5217777.1"/>
    <property type="molecule type" value="Genomic_DNA"/>
</dbReference>
<keyword evidence="4" id="KW-0808">Transferase</keyword>
<reference evidence="12" key="1">
    <citation type="submission" date="2020-09" db="EMBL/GenBank/DDBJ databases">
        <authorList>
            <person name="Kikuchi T."/>
        </authorList>
    </citation>
    <scope>NUCLEOTIDE SEQUENCE</scope>
    <source>
        <strain evidence="12">SH1</strain>
    </source>
</reference>
<gene>
    <name evidence="12" type="ORF">BOKJ2_LOCUS7262</name>
</gene>
<evidence type="ECO:0000256" key="2">
    <source>
        <dbReference type="ARBA" id="ARBA00005074"/>
    </source>
</evidence>
<evidence type="ECO:0000256" key="4">
    <source>
        <dbReference type="ARBA" id="ARBA00022679"/>
    </source>
</evidence>
<dbReference type="GO" id="GO:0071617">
    <property type="term" value="F:lysophospholipid acyltransferase activity"/>
    <property type="evidence" value="ECO:0007669"/>
    <property type="project" value="TreeGrafter"/>
</dbReference>
<accession>A0A811KQ37</accession>
<dbReference type="OrthoDB" id="7663182at2759"/>
<dbReference type="AlphaFoldDB" id="A0A811KQ37"/>
<feature type="transmembrane region" description="Helical" evidence="11">
    <location>
        <begin position="222"/>
        <end position="244"/>
    </location>
</feature>
<keyword evidence="5 11" id="KW-0812">Transmembrane</keyword>
<dbReference type="GO" id="GO:0030258">
    <property type="term" value="P:lipid modification"/>
    <property type="evidence" value="ECO:0007669"/>
    <property type="project" value="TreeGrafter"/>
</dbReference>
<comment type="similarity">
    <text evidence="3">Belongs to the membrane-bound acyltransferase family.</text>
</comment>
<organism evidence="12 13">
    <name type="scientific">Bursaphelenchus okinawaensis</name>
    <dbReference type="NCBI Taxonomy" id="465554"/>
    <lineage>
        <taxon>Eukaryota</taxon>
        <taxon>Metazoa</taxon>
        <taxon>Ecdysozoa</taxon>
        <taxon>Nematoda</taxon>
        <taxon>Chromadorea</taxon>
        <taxon>Rhabditida</taxon>
        <taxon>Tylenchina</taxon>
        <taxon>Tylenchomorpha</taxon>
        <taxon>Aphelenchoidea</taxon>
        <taxon>Aphelenchoididae</taxon>
        <taxon>Bursaphelenchus</taxon>
    </lineage>
</organism>
<protein>
    <recommendedName>
        <fullName evidence="10">Lysophospholipid acyltransferase 7</fullName>
    </recommendedName>
</protein>
<keyword evidence="6 11" id="KW-1133">Transmembrane helix</keyword>